<sequence>MSGKLIRLVTGMVCTAMLGGMLIGCSDSAGNAGESAPASKGSGGETQLLDGGVTNATGYPIAATPITLNVGILYGAHMGDFTKYEIWKKIEEKTNIKINLKVYSDVEKVNLMFSSRDYPDIMLRMDPSPQAISDAVDAKDIVGVDNLLQYAPNWSKFFESNPDLKRQALMPDGKLYGFPYVAIDEYSYNLRDQWLINRKWLDELGLKIPTTTEEFKSVLMAFKENAGKGSIPKNVTPYYIQYGNNIGGQFDLYGSFGVYTPGSYFIVEDGKFKSQATNPDLKEPIRYLADLYKNGLIVPEAFTDDWGKYTAAISSSPPIVGSMTSYNDQNENYMDGKWWYPMAPLQSPNGKQPLIRRQTRSIWPRNFVIFKNNKYPVASARLADMLAEPEWSMTMNYGKEGAAWTQTADGKYQLTNQKIDAEADKGLGNYGIALLDENMFKNNIVNENVNKEGTREWAYDHIYKKALPAKSLNYPPVPAGLLNDMEKQRLLDLDKAINDYIKTTVAGWIAGKNNVDDDWDAYVKKLDSLGLDEYMQLNQKQLDAASQLGK</sequence>
<dbReference type="RefSeq" id="WP_185672593.1">
    <property type="nucleotide sequence ID" value="NZ_JACJVP010000053.1"/>
</dbReference>
<dbReference type="PROSITE" id="PS51257">
    <property type="entry name" value="PROKAR_LIPOPROTEIN"/>
    <property type="match status" value="1"/>
</dbReference>
<gene>
    <name evidence="1" type="ORF">H7C19_29030</name>
</gene>
<dbReference type="EMBL" id="JACJVP010000053">
    <property type="protein sequence ID" value="MBB6674731.1"/>
    <property type="molecule type" value="Genomic_DNA"/>
</dbReference>
<dbReference type="AlphaFoldDB" id="A0A7X0RYD2"/>
<dbReference type="PANTHER" id="PTHR43649">
    <property type="entry name" value="ARABINOSE-BINDING PROTEIN-RELATED"/>
    <property type="match status" value="1"/>
</dbReference>
<evidence type="ECO:0008006" key="3">
    <source>
        <dbReference type="Google" id="ProtNLM"/>
    </source>
</evidence>
<reference evidence="1 2" key="1">
    <citation type="submission" date="2020-08" db="EMBL/GenBank/DDBJ databases">
        <title>Cohnella phylogeny.</title>
        <authorList>
            <person name="Dunlap C."/>
        </authorList>
    </citation>
    <scope>NUCLEOTIDE SEQUENCE [LARGE SCALE GENOMIC DNA]</scope>
    <source>
        <strain evidence="1 2">DSM 28246</strain>
    </source>
</reference>
<proteinExistence type="predicted"/>
<evidence type="ECO:0000313" key="1">
    <source>
        <dbReference type="EMBL" id="MBB6674731.1"/>
    </source>
</evidence>
<dbReference type="Gene3D" id="3.40.190.10">
    <property type="entry name" value="Periplasmic binding protein-like II"/>
    <property type="match status" value="2"/>
</dbReference>
<accession>A0A7X0RYD2</accession>
<dbReference type="InterPro" id="IPR050490">
    <property type="entry name" value="Bact_solute-bd_prot1"/>
</dbReference>
<dbReference type="SUPFAM" id="SSF53850">
    <property type="entry name" value="Periplasmic binding protein-like II"/>
    <property type="match status" value="1"/>
</dbReference>
<dbReference type="Proteomes" id="UP000547209">
    <property type="component" value="Unassembled WGS sequence"/>
</dbReference>
<name>A0A7X0RYD2_9BACL</name>
<protein>
    <recommendedName>
        <fullName evidence="3">Extracellular solute-binding protein</fullName>
    </recommendedName>
</protein>
<keyword evidence="2" id="KW-1185">Reference proteome</keyword>
<dbReference type="PANTHER" id="PTHR43649:SF12">
    <property type="entry name" value="DIACETYLCHITOBIOSE BINDING PROTEIN DASA"/>
    <property type="match status" value="1"/>
</dbReference>
<organism evidence="1 2">
    <name type="scientific">Cohnella nanjingensis</name>
    <dbReference type="NCBI Taxonomy" id="1387779"/>
    <lineage>
        <taxon>Bacteria</taxon>
        <taxon>Bacillati</taxon>
        <taxon>Bacillota</taxon>
        <taxon>Bacilli</taxon>
        <taxon>Bacillales</taxon>
        <taxon>Paenibacillaceae</taxon>
        <taxon>Cohnella</taxon>
    </lineage>
</organism>
<comment type="caution">
    <text evidence="1">The sequence shown here is derived from an EMBL/GenBank/DDBJ whole genome shotgun (WGS) entry which is preliminary data.</text>
</comment>
<evidence type="ECO:0000313" key="2">
    <source>
        <dbReference type="Proteomes" id="UP000547209"/>
    </source>
</evidence>